<dbReference type="STRING" id="1297742.A176_005871"/>
<protein>
    <submittedName>
        <fullName evidence="1">Uncharacterized protein</fullName>
    </submittedName>
</protein>
<gene>
    <name evidence="1" type="ORF">A176_005871</name>
</gene>
<dbReference type="PATRIC" id="fig|1297742.4.peg.5966"/>
<evidence type="ECO:0000313" key="2">
    <source>
        <dbReference type="Proteomes" id="UP000009026"/>
    </source>
</evidence>
<evidence type="ECO:0000313" key="1">
    <source>
        <dbReference type="EMBL" id="AKQ68959.1"/>
    </source>
</evidence>
<dbReference type="OrthoDB" id="5382686at2"/>
<organism evidence="1 2">
    <name type="scientific">Pseudomyxococcus hansupus</name>
    <dbReference type="NCBI Taxonomy" id="1297742"/>
    <lineage>
        <taxon>Bacteria</taxon>
        <taxon>Pseudomonadati</taxon>
        <taxon>Myxococcota</taxon>
        <taxon>Myxococcia</taxon>
        <taxon>Myxococcales</taxon>
        <taxon>Cystobacterineae</taxon>
        <taxon>Myxococcaceae</taxon>
        <taxon>Pseudomyxococcus</taxon>
    </lineage>
</organism>
<reference evidence="1 2" key="1">
    <citation type="journal article" date="2016" name="PLoS ONE">
        <title>Complete Genome Sequence and Comparative Genomics of a Novel Myxobacterium Myxococcus hansupus.</title>
        <authorList>
            <person name="Sharma G."/>
            <person name="Narwani T."/>
            <person name="Subramanian S."/>
        </authorList>
    </citation>
    <scope>NUCLEOTIDE SEQUENCE [LARGE SCALE GENOMIC DNA]</scope>
    <source>
        <strain evidence="2">mixupus</strain>
    </source>
</reference>
<dbReference type="AlphaFoldDB" id="A0A0H4X1E4"/>
<keyword evidence="2" id="KW-1185">Reference proteome</keyword>
<dbReference type="EMBL" id="CP012109">
    <property type="protein sequence ID" value="AKQ68959.1"/>
    <property type="molecule type" value="Genomic_DNA"/>
</dbReference>
<dbReference type="Proteomes" id="UP000009026">
    <property type="component" value="Chromosome"/>
</dbReference>
<dbReference type="KEGG" id="mym:A176_005871"/>
<proteinExistence type="predicted"/>
<dbReference type="RefSeq" id="WP_002635146.1">
    <property type="nucleotide sequence ID" value="NZ_CP012109.1"/>
</dbReference>
<name>A0A0H4X1E4_9BACT</name>
<accession>A0A0H4X1E4</accession>
<sequence>MSITPCPSPLPTALRDEESVDTQRNLFCPNYDACLHLVVKRGWEGWSCRNCDLRKFRVGQPTAQEFAVARPGGWDGN</sequence>